<dbReference type="GO" id="GO:0031222">
    <property type="term" value="P:arabinan catabolic process"/>
    <property type="evidence" value="ECO:0007669"/>
    <property type="project" value="TreeGrafter"/>
</dbReference>
<keyword evidence="5" id="KW-0378">Hydrolase</keyword>
<dbReference type="Pfam" id="PF01915">
    <property type="entry name" value="Glyco_hydro_3_C"/>
    <property type="match status" value="1"/>
</dbReference>
<dbReference type="InterPro" id="IPR036881">
    <property type="entry name" value="Glyco_hydro_3_C_sf"/>
</dbReference>
<evidence type="ECO:0000256" key="1">
    <source>
        <dbReference type="ARBA" id="ARBA00004851"/>
    </source>
</evidence>
<keyword evidence="16" id="KW-1185">Reference proteome</keyword>
<keyword evidence="3" id="KW-0858">Xylan degradation</keyword>
<dbReference type="InterPro" id="IPR001764">
    <property type="entry name" value="Glyco_hydro_3_N"/>
</dbReference>
<evidence type="ECO:0000259" key="14">
    <source>
        <dbReference type="Pfam" id="PF01915"/>
    </source>
</evidence>
<dbReference type="InterPro" id="IPR002772">
    <property type="entry name" value="Glyco_hydro_3_C"/>
</dbReference>
<evidence type="ECO:0000256" key="5">
    <source>
        <dbReference type="ARBA" id="ARBA00022801"/>
    </source>
</evidence>
<comment type="catalytic activity">
    <reaction evidence="10">
        <text>Hydrolysis of (1-&gt;4)-beta-D-xylans, to remove successive D-xylose residues from the non-reducing termini.</text>
        <dbReference type="EC" id="3.2.1.37"/>
    </reaction>
</comment>
<evidence type="ECO:0000256" key="8">
    <source>
        <dbReference type="ARBA" id="ARBA00023295"/>
    </source>
</evidence>
<proteinExistence type="inferred from homology"/>
<keyword evidence="6" id="KW-0325">Glycoprotein</keyword>
<dbReference type="InterPro" id="IPR013783">
    <property type="entry name" value="Ig-like_fold"/>
</dbReference>
<comment type="similarity">
    <text evidence="2">Belongs to the glycosyl hydrolase 3 family.</text>
</comment>
<evidence type="ECO:0000256" key="7">
    <source>
        <dbReference type="ARBA" id="ARBA00023277"/>
    </source>
</evidence>
<dbReference type="SUPFAM" id="SSF52279">
    <property type="entry name" value="Beta-D-glucan exohydrolase, C-terminal domain"/>
    <property type="match status" value="1"/>
</dbReference>
<evidence type="ECO:0000313" key="15">
    <source>
        <dbReference type="EMBL" id="KAK5174027.1"/>
    </source>
</evidence>
<dbReference type="SUPFAM" id="SSF51445">
    <property type="entry name" value="(Trans)glycosidases"/>
    <property type="match status" value="1"/>
</dbReference>
<comment type="caution">
    <text evidence="15">The sequence shown here is derived from an EMBL/GenBank/DDBJ whole genome shotgun (WGS) entry which is preliminary data.</text>
</comment>
<dbReference type="PANTHER" id="PTHR42721">
    <property type="entry name" value="SUGAR HYDROLASE-RELATED"/>
    <property type="match status" value="1"/>
</dbReference>
<protein>
    <recommendedName>
        <fullName evidence="11">xylan 1,4-beta-xylosidase</fullName>
        <ecNumber evidence="11">3.2.1.37</ecNumber>
    </recommendedName>
</protein>
<dbReference type="InterPro" id="IPR017853">
    <property type="entry name" value="GH"/>
</dbReference>
<evidence type="ECO:0000256" key="12">
    <source>
        <dbReference type="SAM" id="SignalP"/>
    </source>
</evidence>
<keyword evidence="4 12" id="KW-0732">Signal</keyword>
<dbReference type="Pfam" id="PF00933">
    <property type="entry name" value="Glyco_hydro_3"/>
    <property type="match status" value="1"/>
</dbReference>
<gene>
    <name evidence="15" type="ORF">LTR77_001107</name>
</gene>
<dbReference type="InterPro" id="IPR044993">
    <property type="entry name" value="BXL"/>
</dbReference>
<dbReference type="RefSeq" id="XP_064662696.1">
    <property type="nucleotide sequence ID" value="XM_064798369.1"/>
</dbReference>
<dbReference type="GO" id="GO:0009044">
    <property type="term" value="F:xylan 1,4-beta-xylosidase activity"/>
    <property type="evidence" value="ECO:0007669"/>
    <property type="project" value="UniProtKB-EC"/>
</dbReference>
<evidence type="ECO:0000256" key="11">
    <source>
        <dbReference type="ARBA" id="ARBA00026107"/>
    </source>
</evidence>
<evidence type="ECO:0000313" key="16">
    <source>
        <dbReference type="Proteomes" id="UP001337655"/>
    </source>
</evidence>
<dbReference type="GO" id="GO:0046556">
    <property type="term" value="F:alpha-L-arabinofuranosidase activity"/>
    <property type="evidence" value="ECO:0007669"/>
    <property type="project" value="TreeGrafter"/>
</dbReference>
<feature type="chain" id="PRO_5043317343" description="xylan 1,4-beta-xylosidase" evidence="12">
    <location>
        <begin position="22"/>
        <end position="799"/>
    </location>
</feature>
<keyword evidence="8" id="KW-0326">Glycosidase</keyword>
<name>A0AAV9PP28_9PEZI</name>
<evidence type="ECO:0000259" key="13">
    <source>
        <dbReference type="Pfam" id="PF00933"/>
    </source>
</evidence>
<evidence type="ECO:0000256" key="9">
    <source>
        <dbReference type="ARBA" id="ARBA00023326"/>
    </source>
</evidence>
<dbReference type="Gene3D" id="3.20.20.300">
    <property type="entry name" value="Glycoside hydrolase, family 3, N-terminal domain"/>
    <property type="match status" value="1"/>
</dbReference>
<dbReference type="AlphaFoldDB" id="A0AAV9PP28"/>
<dbReference type="GO" id="GO:0045493">
    <property type="term" value="P:xylan catabolic process"/>
    <property type="evidence" value="ECO:0007669"/>
    <property type="project" value="UniProtKB-KW"/>
</dbReference>
<dbReference type="Proteomes" id="UP001337655">
    <property type="component" value="Unassembled WGS sequence"/>
</dbReference>
<dbReference type="EMBL" id="JAVRRT010000002">
    <property type="protein sequence ID" value="KAK5174027.1"/>
    <property type="molecule type" value="Genomic_DNA"/>
</dbReference>
<feature type="signal peptide" evidence="12">
    <location>
        <begin position="1"/>
        <end position="21"/>
    </location>
</feature>
<dbReference type="GeneID" id="89922455"/>
<dbReference type="Gene3D" id="3.40.50.1700">
    <property type="entry name" value="Glycoside hydrolase family 3 C-terminal domain"/>
    <property type="match status" value="1"/>
</dbReference>
<organism evidence="15 16">
    <name type="scientific">Saxophila tyrrhenica</name>
    <dbReference type="NCBI Taxonomy" id="1690608"/>
    <lineage>
        <taxon>Eukaryota</taxon>
        <taxon>Fungi</taxon>
        <taxon>Dikarya</taxon>
        <taxon>Ascomycota</taxon>
        <taxon>Pezizomycotina</taxon>
        <taxon>Dothideomycetes</taxon>
        <taxon>Dothideomycetidae</taxon>
        <taxon>Mycosphaerellales</taxon>
        <taxon>Extremaceae</taxon>
        <taxon>Saxophila</taxon>
    </lineage>
</organism>
<dbReference type="Gene3D" id="2.60.40.10">
    <property type="entry name" value="Immunoglobulins"/>
    <property type="match status" value="1"/>
</dbReference>
<evidence type="ECO:0000256" key="4">
    <source>
        <dbReference type="ARBA" id="ARBA00022729"/>
    </source>
</evidence>
<reference evidence="15 16" key="1">
    <citation type="submission" date="2023-08" db="EMBL/GenBank/DDBJ databases">
        <title>Black Yeasts Isolated from many extreme environments.</title>
        <authorList>
            <person name="Coleine C."/>
            <person name="Stajich J.E."/>
            <person name="Selbmann L."/>
        </authorList>
    </citation>
    <scope>NUCLEOTIDE SEQUENCE [LARGE SCALE GENOMIC DNA]</scope>
    <source>
        <strain evidence="15 16">CCFEE 5935</strain>
    </source>
</reference>
<keyword evidence="7" id="KW-0119">Carbohydrate metabolism</keyword>
<accession>A0AAV9PP28</accession>
<feature type="domain" description="Glycoside hydrolase family 3 N-terminal" evidence="13">
    <location>
        <begin position="113"/>
        <end position="357"/>
    </location>
</feature>
<dbReference type="PANTHER" id="PTHR42721:SF3">
    <property type="entry name" value="BETA-D-XYLOSIDASE 5-RELATED"/>
    <property type="match status" value="1"/>
</dbReference>
<sequence length="799" mass="87214">MHYLSIPAAALLLTSAHQATAQFGFTWHFEYPDCDNGPLADNTVCDTSASPADRAAALVAAMPLNDKFQNLVDRSNGSRSLGLGKYEWWSEALHGVAGSPGVNFSDSGEYSYATSFPMPITFSSAFDDQLVLDIATTISTEARAFSNAGRAGLDFFTPNINPYKDPRWGRGSETPGEDPFRIMEYVKHLILGLEGGHNPKHKKLIATCKHFAGYDMEIWDGVIRYGFDALITSEDLAGYYMPPFQQCARDSKVGSIMCSYNAINGVPACADSYIMDDILRKHWGWDKPDHPYVTSDCNAILDIWTNHEYVSTPEEAAAASYNAGTDQVCEVFNRTAVEGAYDKGLLSEAVIDRALKRQYEALIIAGYFDPASASPYRSIGWDQVNTKEAQTLARKAATEGIVLKKNDGILPMTFEKSMTVAMIGMWANATSQMQGGYSGPPPYFHSPLYAADQLGINYIYATGPINETATHGNWTADAIAAAKKADVVLYFGGIDWSVEAEALDRYQIAWPQSQLSLIDSICGLGKPCIVAQLGDQLDDTPLLNNDNINAILWAGYPSQDGGPAVFDIMTGAVAPAGRLPVTQYPSKYVDEVSLLNMNLQPGDQNPGRTYMWYPDAIIPYGYGMHYTTFTAKFGHGSVENNCHRSIQHLLETCTAEHPDKCELGSLSISVENTGSTTSDFVALAFVRSLTAGPKPYPLKSLASYERLFSIAGGTTSTATLPVNLGELARRDAQGNSWLYPGKYEMLLDVPTQDTIVFTLTGEAAMLEEWPQPPANQTYEAARDCQAYGPCKQLGQPLEL</sequence>
<evidence type="ECO:0000256" key="2">
    <source>
        <dbReference type="ARBA" id="ARBA00005336"/>
    </source>
</evidence>
<feature type="domain" description="Glycoside hydrolase family 3 C-terminal" evidence="14">
    <location>
        <begin position="401"/>
        <end position="588"/>
    </location>
</feature>
<comment type="pathway">
    <text evidence="1">Glycan degradation; xylan degradation.</text>
</comment>
<evidence type="ECO:0000256" key="10">
    <source>
        <dbReference type="ARBA" id="ARBA00024574"/>
    </source>
</evidence>
<keyword evidence="9" id="KW-0624">Polysaccharide degradation</keyword>
<dbReference type="InterPro" id="IPR036962">
    <property type="entry name" value="Glyco_hydro_3_N_sf"/>
</dbReference>
<evidence type="ECO:0000256" key="3">
    <source>
        <dbReference type="ARBA" id="ARBA00022651"/>
    </source>
</evidence>
<dbReference type="EC" id="3.2.1.37" evidence="11"/>
<evidence type="ECO:0000256" key="6">
    <source>
        <dbReference type="ARBA" id="ARBA00023180"/>
    </source>
</evidence>